<keyword evidence="1" id="KW-0812">Transmembrane</keyword>
<keyword evidence="3" id="KW-1185">Reference proteome</keyword>
<protein>
    <recommendedName>
        <fullName evidence="4">CTP synthetase</fullName>
    </recommendedName>
</protein>
<sequence>MLRLTALIYIIAGGMLAGSCVIAALTLGRVDAASISIAALVGALAGLPLSWLVASKVNKVIRPA</sequence>
<reference evidence="2" key="1">
    <citation type="submission" date="2022-10" db="EMBL/GenBank/DDBJ databases">
        <title>Hoeflea sp. G2-23, isolated from marine algae.</title>
        <authorList>
            <person name="Kristyanto S."/>
            <person name="Kim J.M."/>
            <person name="Jeon C.O."/>
        </authorList>
    </citation>
    <scope>NUCLEOTIDE SEQUENCE</scope>
    <source>
        <strain evidence="2">G2-23</strain>
    </source>
</reference>
<keyword evidence="1" id="KW-1133">Transmembrane helix</keyword>
<gene>
    <name evidence="2" type="ORF">OEG84_00420</name>
</gene>
<dbReference type="PROSITE" id="PS51257">
    <property type="entry name" value="PROKAR_LIPOPROTEIN"/>
    <property type="match status" value="1"/>
</dbReference>
<dbReference type="EMBL" id="JAOVZR010000001">
    <property type="protein sequence ID" value="MCY0146219.1"/>
    <property type="molecule type" value="Genomic_DNA"/>
</dbReference>
<dbReference type="RefSeq" id="WP_267651903.1">
    <property type="nucleotide sequence ID" value="NZ_JAOVZR010000001.1"/>
</dbReference>
<name>A0ABT3Z3C6_9HYPH</name>
<comment type="caution">
    <text evidence="2">The sequence shown here is derived from an EMBL/GenBank/DDBJ whole genome shotgun (WGS) entry which is preliminary data.</text>
</comment>
<organism evidence="2 3">
    <name type="scientific">Hoeflea algicola</name>
    <dbReference type="NCBI Taxonomy" id="2983763"/>
    <lineage>
        <taxon>Bacteria</taxon>
        <taxon>Pseudomonadati</taxon>
        <taxon>Pseudomonadota</taxon>
        <taxon>Alphaproteobacteria</taxon>
        <taxon>Hyphomicrobiales</taxon>
        <taxon>Rhizobiaceae</taxon>
        <taxon>Hoeflea</taxon>
    </lineage>
</organism>
<feature type="transmembrane region" description="Helical" evidence="1">
    <location>
        <begin position="7"/>
        <end position="27"/>
    </location>
</feature>
<evidence type="ECO:0000256" key="1">
    <source>
        <dbReference type="SAM" id="Phobius"/>
    </source>
</evidence>
<accession>A0ABT3Z3C6</accession>
<proteinExistence type="predicted"/>
<evidence type="ECO:0000313" key="3">
    <source>
        <dbReference type="Proteomes" id="UP001073227"/>
    </source>
</evidence>
<evidence type="ECO:0000313" key="2">
    <source>
        <dbReference type="EMBL" id="MCY0146219.1"/>
    </source>
</evidence>
<dbReference type="Proteomes" id="UP001073227">
    <property type="component" value="Unassembled WGS sequence"/>
</dbReference>
<keyword evidence="1" id="KW-0472">Membrane</keyword>
<evidence type="ECO:0008006" key="4">
    <source>
        <dbReference type="Google" id="ProtNLM"/>
    </source>
</evidence>
<feature type="transmembrane region" description="Helical" evidence="1">
    <location>
        <begin position="33"/>
        <end position="54"/>
    </location>
</feature>